<dbReference type="GeneID" id="66117943"/>
<dbReference type="InterPro" id="IPR012948">
    <property type="entry name" value="AARP2CN"/>
</dbReference>
<reference evidence="7" key="1">
    <citation type="submission" date="2021-03" db="EMBL/GenBank/DDBJ databases">
        <authorList>
            <person name="Palmer J.M."/>
        </authorList>
    </citation>
    <scope>NUCLEOTIDE SEQUENCE</scope>
    <source>
        <strain evidence="7">ARV_011</strain>
    </source>
</reference>
<evidence type="ECO:0000313" key="8">
    <source>
        <dbReference type="Proteomes" id="UP000790833"/>
    </source>
</evidence>
<dbReference type="GO" id="GO:0003924">
    <property type="term" value="F:GTPase activity"/>
    <property type="evidence" value="ECO:0007669"/>
    <property type="project" value="TreeGrafter"/>
</dbReference>
<keyword evidence="3" id="KW-0539">Nucleus</keyword>
<keyword evidence="8" id="KW-1185">Reference proteome</keyword>
<dbReference type="GO" id="GO:0030688">
    <property type="term" value="C:preribosome, small subunit precursor"/>
    <property type="evidence" value="ECO:0007669"/>
    <property type="project" value="TreeGrafter"/>
</dbReference>
<dbReference type="SMART" id="SM01362">
    <property type="entry name" value="DUF663"/>
    <property type="match status" value="1"/>
</dbReference>
<feature type="compositionally biased region" description="Basic residues" evidence="5">
    <location>
        <begin position="1"/>
        <end position="24"/>
    </location>
</feature>
<dbReference type="GO" id="GO:0005730">
    <property type="term" value="C:nucleolus"/>
    <property type="evidence" value="ECO:0007669"/>
    <property type="project" value="UniProtKB-SubCell"/>
</dbReference>
<name>A0A9P8AJR1_9ASCO</name>
<keyword evidence="2" id="KW-0690">Ribosome biogenesis</keyword>
<organism evidence="7 8">
    <name type="scientific">Scheffersomyces spartinae</name>
    <dbReference type="NCBI Taxonomy" id="45513"/>
    <lineage>
        <taxon>Eukaryota</taxon>
        <taxon>Fungi</taxon>
        <taxon>Dikarya</taxon>
        <taxon>Ascomycota</taxon>
        <taxon>Saccharomycotina</taxon>
        <taxon>Pichiomycetes</taxon>
        <taxon>Debaryomycetaceae</taxon>
        <taxon>Scheffersomyces</taxon>
    </lineage>
</organism>
<comment type="similarity">
    <text evidence="4">Belongs to the TRAFAC class translation factor GTPase superfamily. Bms1-like GTPase family. TSR1 subfamily.</text>
</comment>
<evidence type="ECO:0000256" key="3">
    <source>
        <dbReference type="ARBA" id="ARBA00023242"/>
    </source>
</evidence>
<evidence type="ECO:0000256" key="1">
    <source>
        <dbReference type="ARBA" id="ARBA00004604"/>
    </source>
</evidence>
<dbReference type="Proteomes" id="UP000790833">
    <property type="component" value="Unassembled WGS sequence"/>
</dbReference>
<accession>A0A9P8AJR1</accession>
<comment type="caution">
    <text evidence="7">The sequence shown here is derived from an EMBL/GenBank/DDBJ whole genome shotgun (WGS) entry which is preliminary data.</text>
</comment>
<dbReference type="PANTHER" id="PTHR12858">
    <property type="entry name" value="RIBOSOME BIOGENESIS PROTEIN"/>
    <property type="match status" value="1"/>
</dbReference>
<evidence type="ECO:0000256" key="4">
    <source>
        <dbReference type="ARBA" id="ARBA00038288"/>
    </source>
</evidence>
<feature type="compositionally biased region" description="Basic residues" evidence="5">
    <location>
        <begin position="47"/>
        <end position="58"/>
    </location>
</feature>
<dbReference type="InterPro" id="IPR039761">
    <property type="entry name" value="Bms1/Tsr1"/>
</dbReference>
<dbReference type="PROSITE" id="PS51714">
    <property type="entry name" value="G_BMS1"/>
    <property type="match status" value="1"/>
</dbReference>
<evidence type="ECO:0000256" key="5">
    <source>
        <dbReference type="SAM" id="MobiDB-lite"/>
    </source>
</evidence>
<dbReference type="OrthoDB" id="119302at2759"/>
<feature type="compositionally biased region" description="Basic and acidic residues" evidence="5">
    <location>
        <begin position="27"/>
        <end position="40"/>
    </location>
</feature>
<dbReference type="Pfam" id="PF08142">
    <property type="entry name" value="AARP2CN"/>
    <property type="match status" value="1"/>
</dbReference>
<feature type="region of interest" description="Disordered" evidence="5">
    <location>
        <begin position="1"/>
        <end position="60"/>
    </location>
</feature>
<evidence type="ECO:0000256" key="2">
    <source>
        <dbReference type="ARBA" id="ARBA00022517"/>
    </source>
</evidence>
<dbReference type="InterPro" id="IPR030387">
    <property type="entry name" value="G_Bms1/Tsr1_dom"/>
</dbReference>
<dbReference type="GO" id="GO:0034511">
    <property type="term" value="F:U3 snoRNA binding"/>
    <property type="evidence" value="ECO:0007669"/>
    <property type="project" value="TreeGrafter"/>
</dbReference>
<gene>
    <name evidence="7" type="ORF">KQ657_004569</name>
</gene>
<dbReference type="AlphaFoldDB" id="A0A9P8AJR1"/>
<evidence type="ECO:0000313" key="7">
    <source>
        <dbReference type="EMBL" id="KAG7194357.1"/>
    </source>
</evidence>
<dbReference type="GO" id="GO:0000462">
    <property type="term" value="P:maturation of SSU-rRNA from tricistronic rRNA transcript (SSU-rRNA, 5.8S rRNA, LSU-rRNA)"/>
    <property type="evidence" value="ECO:0007669"/>
    <property type="project" value="TreeGrafter"/>
</dbReference>
<proteinExistence type="inferred from homology"/>
<comment type="subcellular location">
    <subcellularLocation>
        <location evidence="1">Nucleus</location>
        <location evidence="1">Nucleolus</location>
    </subcellularLocation>
</comment>
<dbReference type="Pfam" id="PF22298">
    <property type="entry name" value="Tsr1_G-like"/>
    <property type="match status" value="1"/>
</dbReference>
<protein>
    <recommendedName>
        <fullName evidence="6">Bms1-type G domain-containing protein</fullName>
    </recommendedName>
</protein>
<dbReference type="SMART" id="SM00785">
    <property type="entry name" value="AARP2CN"/>
    <property type="match status" value="1"/>
</dbReference>
<dbReference type="Pfam" id="PF04950">
    <property type="entry name" value="RIBIOP_C"/>
    <property type="match status" value="1"/>
</dbReference>
<dbReference type="InterPro" id="IPR007034">
    <property type="entry name" value="BMS1_TSR1_C"/>
</dbReference>
<evidence type="ECO:0000259" key="6">
    <source>
        <dbReference type="PROSITE" id="PS51714"/>
    </source>
</evidence>
<sequence>MAGGHSHRGTLKKAKKPFKSKHATKGQLKDAYKGKVEKTKTGSQKSNKAHSKLARRNIAKQSRDQKILETKFARRVFEGSLAAEKIVTVIALTPDLAPHKIAAQLVNSAKANPEDPDVAFEYPSVNDVKVGRYKSNLKVIIPDQNNLLAVMDAAKCADFVVFGISATEEVDSSYGEQILRALTAQGIASVIGVLPNVASAYPKRNLQMDIRQSLFSFFTHFFPSEEKLYALEVEAEASNCIRTICQKFPKSITWRDSRGYMVADSVKWSTEDPNNGQLVIEGTVRGIGFNANKLVHIPGHGDFQIEKMEKITRMTRMGDMDLEDNIYIPNENQESLDELNPEDIDFEDEEGSWEDEIEDGYSGIRMDGQLYFNKSEPKPTKQIKAPKGTSEYQARWFVNDEMLSEDDEDEDSIFEDNEMVEENIDEVSENNNNASEYAPTEAGDEMFLDLSPEEEERQLNEYRAQEKEDLDFPDELELDPSMSAKNVLSSHRGVKSLFNCDWDFDEHDPQAPSVWKRLLRIGNYKATRNRVNKEGIKQAQVVISNKVRIFLKAPSYILESANAQVQPFIIYELLDHEHQLAVVNFSFNTWEDYEKPVVSNESIIVQYGPRRQIIKPTFNQATNSPNNVHKFERFAHQGVTTIATTIAPVTFNSSPAIFFKPTQNGGIEFVGLGTFLNCDHTRIIAERTVLTGDPFKFHKNVVTVRYMFFSPEDINWFKAVPLFTKSGRTGFIKESLGTHGYFKATFDGKLSAQDCVAMALYKRVWPEVSTPWLG</sequence>
<dbReference type="RefSeq" id="XP_043049904.1">
    <property type="nucleotide sequence ID" value="XM_043195238.1"/>
</dbReference>
<dbReference type="GO" id="GO:0005525">
    <property type="term" value="F:GTP binding"/>
    <property type="evidence" value="ECO:0007669"/>
    <property type="project" value="TreeGrafter"/>
</dbReference>
<dbReference type="EMBL" id="JAHMUF010000007">
    <property type="protein sequence ID" value="KAG7194357.1"/>
    <property type="molecule type" value="Genomic_DNA"/>
</dbReference>
<dbReference type="PANTHER" id="PTHR12858:SF1">
    <property type="entry name" value="PRE-RRNA-PROCESSING PROTEIN TSR1 HOMOLOG"/>
    <property type="match status" value="1"/>
</dbReference>
<feature type="domain" description="Bms1-type G" evidence="6">
    <location>
        <begin position="83"/>
        <end position="250"/>
    </location>
</feature>
<dbReference type="GO" id="GO:0000479">
    <property type="term" value="P:endonucleolytic cleavage of tricistronic rRNA transcript (SSU-rRNA, 5.8S rRNA, LSU-rRNA)"/>
    <property type="evidence" value="ECO:0007669"/>
    <property type="project" value="TreeGrafter"/>
</dbReference>